<accession>A0A6G1CM08</accession>
<feature type="domain" description="F-box/LRR-repeat protein 15/At3g58940/PEG3-like LRR" evidence="2">
    <location>
        <begin position="294"/>
        <end position="511"/>
    </location>
</feature>
<dbReference type="SUPFAM" id="SSF52047">
    <property type="entry name" value="RNI-like"/>
    <property type="match status" value="1"/>
</dbReference>
<evidence type="ECO:0000313" key="4">
    <source>
        <dbReference type="Proteomes" id="UP000479710"/>
    </source>
</evidence>
<dbReference type="InterPro" id="IPR055411">
    <property type="entry name" value="LRR_FXL15/At3g58940/PEG3-like"/>
</dbReference>
<dbReference type="Gene3D" id="3.80.10.10">
    <property type="entry name" value="Ribonuclease Inhibitor"/>
    <property type="match status" value="1"/>
</dbReference>
<dbReference type="OrthoDB" id="685110at2759"/>
<dbReference type="PANTHER" id="PTHR32141:SF179">
    <property type="entry name" value="F-BOX DOMAIN-CONTAINING PROTEIN"/>
    <property type="match status" value="1"/>
</dbReference>
<dbReference type="PANTHER" id="PTHR32141">
    <property type="match status" value="1"/>
</dbReference>
<evidence type="ECO:0000256" key="1">
    <source>
        <dbReference type="SAM" id="MobiDB-lite"/>
    </source>
</evidence>
<dbReference type="Pfam" id="PF24758">
    <property type="entry name" value="LRR_At5g56370"/>
    <property type="match status" value="1"/>
</dbReference>
<gene>
    <name evidence="3" type="ORF">E2562_037978</name>
</gene>
<dbReference type="AlphaFoldDB" id="A0A6G1CM08"/>
<sequence>MEEDEQQAILGDVQLHLPDMPETTLFFLLGPATASSTPDGGLGSLVSGGADTDPSTPSSATASCLRPGKNASGTGITAASAAEGASCLLPGENPSNTAGPGSTARVFYGDIAGSSVAFDVEGILPGDVSLNAAAASPADGHVICGGVPSDADIPTSPSGVGRVHSGDSLPIGVASDTDTTPASVVRVQDVASHRCPFSEYAVMLLLSHMPIKDIFRFGYVLSREWLSLWQQIPLVFHDLQLAPDHVKQLYRAGKFGQFKIASRVTRVLDLHPGPVEMVRLDSTTWTGGSVQLVLWLHKLIKKGVQELILFGRWPRQDLDVLPSNLLQCTSLQKLHLGFLKVSVINSEDQFGFPHLQKLQLSHCDFQASDLDIVLRRCDVLDELSLGYIKQYVLIIHSNSLKFLILWSCTIDVLAVHDCPKLSGLSQDSERAPYRTLHIQLREVPMLTILSSLYLNHQTIELCGYRIKAGMIEYPVCESMRKLSLVCNFSEGELMLIPALLNSFPNLEKLQITRMDSLESYSGIGINWHTMLSSITCIKMSLKFFQLISCHGDDIEKQLVEAISENATKLSELRTGA</sequence>
<dbReference type="EMBL" id="SPHZ02000009">
    <property type="protein sequence ID" value="KAF0901121.1"/>
    <property type="molecule type" value="Genomic_DNA"/>
</dbReference>
<keyword evidence="4" id="KW-1185">Reference proteome</keyword>
<name>A0A6G1CM08_9ORYZ</name>
<feature type="compositionally biased region" description="Low complexity" evidence="1">
    <location>
        <begin position="50"/>
        <end position="63"/>
    </location>
</feature>
<organism evidence="3 4">
    <name type="scientific">Oryza meyeriana var. granulata</name>
    <dbReference type="NCBI Taxonomy" id="110450"/>
    <lineage>
        <taxon>Eukaryota</taxon>
        <taxon>Viridiplantae</taxon>
        <taxon>Streptophyta</taxon>
        <taxon>Embryophyta</taxon>
        <taxon>Tracheophyta</taxon>
        <taxon>Spermatophyta</taxon>
        <taxon>Magnoliopsida</taxon>
        <taxon>Liliopsida</taxon>
        <taxon>Poales</taxon>
        <taxon>Poaceae</taxon>
        <taxon>BOP clade</taxon>
        <taxon>Oryzoideae</taxon>
        <taxon>Oryzeae</taxon>
        <taxon>Oryzinae</taxon>
        <taxon>Oryza</taxon>
        <taxon>Oryza meyeriana</taxon>
    </lineage>
</organism>
<evidence type="ECO:0000259" key="2">
    <source>
        <dbReference type="Pfam" id="PF24758"/>
    </source>
</evidence>
<evidence type="ECO:0000313" key="3">
    <source>
        <dbReference type="EMBL" id="KAF0901121.1"/>
    </source>
</evidence>
<comment type="caution">
    <text evidence="3">The sequence shown here is derived from an EMBL/GenBank/DDBJ whole genome shotgun (WGS) entry which is preliminary data.</text>
</comment>
<reference evidence="3 4" key="1">
    <citation type="submission" date="2019-11" db="EMBL/GenBank/DDBJ databases">
        <title>Whole genome sequence of Oryza granulata.</title>
        <authorList>
            <person name="Li W."/>
        </authorList>
    </citation>
    <scope>NUCLEOTIDE SEQUENCE [LARGE SCALE GENOMIC DNA]</scope>
    <source>
        <strain evidence="4">cv. Menghai</strain>
        <tissue evidence="3">Leaf</tissue>
    </source>
</reference>
<dbReference type="InterPro" id="IPR055302">
    <property type="entry name" value="F-box_dom-containing"/>
</dbReference>
<feature type="region of interest" description="Disordered" evidence="1">
    <location>
        <begin position="39"/>
        <end position="75"/>
    </location>
</feature>
<dbReference type="Proteomes" id="UP000479710">
    <property type="component" value="Unassembled WGS sequence"/>
</dbReference>
<protein>
    <recommendedName>
        <fullName evidence="2">F-box/LRR-repeat protein 15/At3g58940/PEG3-like LRR domain-containing protein</fullName>
    </recommendedName>
</protein>
<dbReference type="InterPro" id="IPR032675">
    <property type="entry name" value="LRR_dom_sf"/>
</dbReference>
<proteinExistence type="predicted"/>